<organism evidence="1 2">
    <name type="scientific">Fusobacterium nucleatum subsp. polymorphum</name>
    <name type="common">Fusobacterium polymorphum</name>
    <dbReference type="NCBI Taxonomy" id="76857"/>
    <lineage>
        <taxon>Bacteria</taxon>
        <taxon>Fusobacteriati</taxon>
        <taxon>Fusobacteriota</taxon>
        <taxon>Fusobacteriia</taxon>
        <taxon>Fusobacteriales</taxon>
        <taxon>Fusobacteriaceae</taxon>
        <taxon>Fusobacterium</taxon>
    </lineage>
</organism>
<accession>A0A2C6B6U6</accession>
<sequence>MRKKILILSILINFIFLFFFTMCVRYTDKNSYNIQNQKKENKEKEDIFKEYSEIRSINLLYGASILFELSEIKKNLILEKVELFYKNKNIGKIEINKRIIDLEDLGTKEFYENGKRIFRKEFSLEKNLLKILGENDEKYNIGYLEDGFVLIIYLKDLDTDKKFIIKKEFSLSFEKKGYDFFILSI</sequence>
<evidence type="ECO:0000313" key="1">
    <source>
        <dbReference type="EMBL" id="PHH99574.1"/>
    </source>
</evidence>
<proteinExistence type="predicted"/>
<comment type="caution">
    <text evidence="1">The sequence shown here is derived from an EMBL/GenBank/DDBJ whole genome shotgun (WGS) entry which is preliminary data.</text>
</comment>
<gene>
    <name evidence="1" type="ORF">CA836_07770</name>
</gene>
<dbReference type="RefSeq" id="WP_099002899.1">
    <property type="nucleotide sequence ID" value="NZ_CP077158.1"/>
</dbReference>
<reference evidence="1 2" key="1">
    <citation type="submission" date="2017-06" db="EMBL/GenBank/DDBJ databases">
        <title>Draft genome sequence of Fusobacterium nucleatum subsp. polymorphum KCOM 1248 (=ChDC F113).</title>
        <authorList>
            <person name="Kook J.-K."/>
            <person name="Park S.-N."/>
            <person name="Lim Y.K."/>
            <person name="Roh H."/>
        </authorList>
    </citation>
    <scope>NUCLEOTIDE SEQUENCE [LARGE SCALE GENOMIC DNA]</scope>
    <source>
        <strain evidence="2">KCOM 1248 (ChDC F113)</strain>
    </source>
</reference>
<dbReference type="Proteomes" id="UP000223525">
    <property type="component" value="Unassembled WGS sequence"/>
</dbReference>
<evidence type="ECO:0000313" key="2">
    <source>
        <dbReference type="Proteomes" id="UP000223525"/>
    </source>
</evidence>
<name>A0A2C6B6U6_FUSNP</name>
<dbReference type="AlphaFoldDB" id="A0A2C6B6U6"/>
<protein>
    <submittedName>
        <fullName evidence="1">Uncharacterized protein</fullName>
    </submittedName>
</protein>
<dbReference type="EMBL" id="NIRK01000001">
    <property type="protein sequence ID" value="PHH99574.1"/>
    <property type="molecule type" value="Genomic_DNA"/>
</dbReference>